<dbReference type="SMART" id="SM01004">
    <property type="entry name" value="ALAD"/>
    <property type="match status" value="1"/>
</dbReference>
<dbReference type="SUPFAM" id="SSF51569">
    <property type="entry name" value="Aldolase"/>
    <property type="match status" value="1"/>
</dbReference>
<proteinExistence type="inferred from homology"/>
<dbReference type="GO" id="GO:0004655">
    <property type="term" value="F:porphobilinogen synthase activity"/>
    <property type="evidence" value="ECO:0007669"/>
    <property type="project" value="UniProtKB-EC"/>
</dbReference>
<dbReference type="AlphaFoldDB" id="E4XRE9"/>
<keyword evidence="5 9" id="KW-0627">Porphyrin biosynthesis</keyword>
<evidence type="ECO:0000256" key="6">
    <source>
        <dbReference type="ARBA" id="ARBA00025628"/>
    </source>
</evidence>
<dbReference type="InterPro" id="IPR013785">
    <property type="entry name" value="Aldolase_TIM"/>
</dbReference>
<dbReference type="InterPro" id="IPR030656">
    <property type="entry name" value="ALAD_AS"/>
</dbReference>
<dbReference type="OrthoDB" id="1530at2759"/>
<organism evidence="11">
    <name type="scientific">Oikopleura dioica</name>
    <name type="common">Tunicate</name>
    <dbReference type="NCBI Taxonomy" id="34765"/>
    <lineage>
        <taxon>Eukaryota</taxon>
        <taxon>Metazoa</taxon>
        <taxon>Chordata</taxon>
        <taxon>Tunicata</taxon>
        <taxon>Appendicularia</taxon>
        <taxon>Copelata</taxon>
        <taxon>Oikopleuridae</taxon>
        <taxon>Oikopleura</taxon>
    </lineage>
</organism>
<evidence type="ECO:0000256" key="9">
    <source>
        <dbReference type="RuleBase" id="RU000515"/>
    </source>
</evidence>
<dbReference type="PROSITE" id="PS00169">
    <property type="entry name" value="D_ALA_DEHYDRATASE"/>
    <property type="match status" value="1"/>
</dbReference>
<name>E4XRE9_OIKDI</name>
<comment type="similarity">
    <text evidence="2 10">Belongs to the ALAD family.</text>
</comment>
<evidence type="ECO:0000256" key="7">
    <source>
        <dbReference type="ARBA" id="ARBA00025861"/>
    </source>
</evidence>
<evidence type="ECO:0000256" key="5">
    <source>
        <dbReference type="ARBA" id="ARBA00023244"/>
    </source>
</evidence>
<dbReference type="EMBL" id="FN656159">
    <property type="protein sequence ID" value="CBY40883.1"/>
    <property type="molecule type" value="Genomic_DNA"/>
</dbReference>
<dbReference type="Proteomes" id="UP000011014">
    <property type="component" value="Unassembled WGS sequence"/>
</dbReference>
<dbReference type="PRINTS" id="PR00144">
    <property type="entry name" value="DALDHYDRTASE"/>
</dbReference>
<protein>
    <recommendedName>
        <fullName evidence="9">Delta-aminolevulinic acid dehydratase</fullName>
        <ecNumber evidence="9">4.2.1.24</ecNumber>
    </recommendedName>
</protein>
<evidence type="ECO:0000256" key="1">
    <source>
        <dbReference type="ARBA" id="ARBA00004694"/>
    </source>
</evidence>
<reference evidence="11" key="1">
    <citation type="journal article" date="2010" name="Science">
        <title>Plasticity of animal genome architecture unmasked by rapid evolution of a pelagic tunicate.</title>
        <authorList>
            <person name="Denoeud F."/>
            <person name="Henriet S."/>
            <person name="Mungpakdee S."/>
            <person name="Aury J.M."/>
            <person name="Da Silva C."/>
            <person name="Brinkmann H."/>
            <person name="Mikhaleva J."/>
            <person name="Olsen L.C."/>
            <person name="Jubin C."/>
            <person name="Canestro C."/>
            <person name="Bouquet J.M."/>
            <person name="Danks G."/>
            <person name="Poulain J."/>
            <person name="Campsteijn C."/>
            <person name="Adamski M."/>
            <person name="Cross I."/>
            <person name="Yadetie F."/>
            <person name="Muffato M."/>
            <person name="Louis A."/>
            <person name="Butcher S."/>
            <person name="Tsagkogeorga G."/>
            <person name="Konrad A."/>
            <person name="Singh S."/>
            <person name="Jensen M.F."/>
            <person name="Cong E.H."/>
            <person name="Eikeseth-Otteraa H."/>
            <person name="Noel B."/>
            <person name="Anthouard V."/>
            <person name="Porcel B.M."/>
            <person name="Kachouri-Lafond R."/>
            <person name="Nishino A."/>
            <person name="Ugolini M."/>
            <person name="Chourrout P."/>
            <person name="Nishida H."/>
            <person name="Aasland R."/>
            <person name="Huzurbazar S."/>
            <person name="Westhof E."/>
            <person name="Delsuc F."/>
            <person name="Lehrach H."/>
            <person name="Reinhardt R."/>
            <person name="Weissenbach J."/>
            <person name="Roy S.W."/>
            <person name="Artiguenave F."/>
            <person name="Postlethwait J.H."/>
            <person name="Manak J.R."/>
            <person name="Thompson E.M."/>
            <person name="Jaillon O."/>
            <person name="Du Pasquier L."/>
            <person name="Boudinot P."/>
            <person name="Liberles D.A."/>
            <person name="Volff J.N."/>
            <person name="Philippe H."/>
            <person name="Lenhard B."/>
            <person name="Roest Crollius H."/>
            <person name="Wincker P."/>
            <person name="Chourrout D."/>
        </authorList>
    </citation>
    <scope>NUCLEOTIDE SEQUENCE [LARGE SCALE GENOMIC DNA]</scope>
</reference>
<dbReference type="Proteomes" id="UP000001307">
    <property type="component" value="Unassembled WGS sequence"/>
</dbReference>
<dbReference type="Pfam" id="PF00490">
    <property type="entry name" value="ALAD"/>
    <property type="match status" value="1"/>
</dbReference>
<dbReference type="UniPathway" id="UPA00251">
    <property type="reaction ID" value="UER00318"/>
</dbReference>
<comment type="catalytic activity">
    <reaction evidence="8 9">
        <text>2 5-aminolevulinate = porphobilinogen + 2 H2O + H(+)</text>
        <dbReference type="Rhea" id="RHEA:24064"/>
        <dbReference type="ChEBI" id="CHEBI:15377"/>
        <dbReference type="ChEBI" id="CHEBI:15378"/>
        <dbReference type="ChEBI" id="CHEBI:58126"/>
        <dbReference type="ChEBI" id="CHEBI:356416"/>
        <dbReference type="EC" id="4.2.1.24"/>
    </reaction>
</comment>
<evidence type="ECO:0000256" key="4">
    <source>
        <dbReference type="ARBA" id="ARBA00023239"/>
    </source>
</evidence>
<gene>
    <name evidence="11" type="ORF">GSOID_T00001734001</name>
    <name evidence="12" type="ORF">GSOID_T00022924001</name>
</gene>
<dbReference type="InParanoid" id="E4XRE9"/>
<dbReference type="Gene3D" id="3.20.20.70">
    <property type="entry name" value="Aldolase class I"/>
    <property type="match status" value="1"/>
</dbReference>
<comment type="function">
    <text evidence="6">Catalyzes an early step in the biosynthesis of tetrapyrroles. Binds two molecules of 5-aminolevulinate per subunit, each at a distinct site, and catalyzes their condensation to form porphobilinogen.</text>
</comment>
<dbReference type="EC" id="4.2.1.24" evidence="9"/>
<comment type="pathway">
    <text evidence="1">Porphyrin-containing compound metabolism; protoporphyrin-IX biosynthesis; coproporphyrinogen-III from 5-aminolevulinate: step 1/4.</text>
</comment>
<evidence type="ECO:0000256" key="10">
    <source>
        <dbReference type="RuleBase" id="RU004161"/>
    </source>
</evidence>
<dbReference type="NCBIfam" id="NF006762">
    <property type="entry name" value="PRK09283.1"/>
    <property type="match status" value="1"/>
</dbReference>
<evidence type="ECO:0000313" key="13">
    <source>
        <dbReference type="Proteomes" id="UP000001307"/>
    </source>
</evidence>
<dbReference type="GO" id="GO:0006782">
    <property type="term" value="P:protoporphyrinogen IX biosynthetic process"/>
    <property type="evidence" value="ECO:0007669"/>
    <property type="project" value="UniProtKB-UniPathway"/>
</dbReference>
<dbReference type="EMBL" id="FN653117">
    <property type="protein sequence ID" value="CBY12365.1"/>
    <property type="molecule type" value="Genomic_DNA"/>
</dbReference>
<dbReference type="FunCoup" id="E4XRE9">
    <property type="interactions" value="168"/>
</dbReference>
<accession>E4XRE9</accession>
<evidence type="ECO:0000256" key="2">
    <source>
        <dbReference type="ARBA" id="ARBA00008055"/>
    </source>
</evidence>
<dbReference type="InterPro" id="IPR001731">
    <property type="entry name" value="ALAD"/>
</dbReference>
<keyword evidence="3" id="KW-0350">Heme biosynthesis</keyword>
<evidence type="ECO:0000313" key="12">
    <source>
        <dbReference type="EMBL" id="CBY40883.1"/>
    </source>
</evidence>
<keyword evidence="4 9" id="KW-0456">Lyase</keyword>
<evidence type="ECO:0000313" key="11">
    <source>
        <dbReference type="EMBL" id="CBY12365.1"/>
    </source>
</evidence>
<dbReference type="PANTHER" id="PTHR11458:SF0">
    <property type="entry name" value="DELTA-AMINOLEVULINIC ACID DEHYDRATASE"/>
    <property type="match status" value="1"/>
</dbReference>
<dbReference type="PANTHER" id="PTHR11458">
    <property type="entry name" value="DELTA-AMINOLEVULINIC ACID DEHYDRATASE"/>
    <property type="match status" value="1"/>
</dbReference>
<keyword evidence="13" id="KW-1185">Reference proteome</keyword>
<evidence type="ECO:0000256" key="3">
    <source>
        <dbReference type="ARBA" id="ARBA00023133"/>
    </source>
</evidence>
<dbReference type="GO" id="GO:0008270">
    <property type="term" value="F:zinc ion binding"/>
    <property type="evidence" value="ECO:0007669"/>
    <property type="project" value="TreeGrafter"/>
</dbReference>
<comment type="subunit">
    <text evidence="7">Homooctamer; active form. Homohexamer; low activity form.</text>
</comment>
<evidence type="ECO:0000256" key="8">
    <source>
        <dbReference type="ARBA" id="ARBA00047651"/>
    </source>
</evidence>
<sequence>MSSYEPPVGHILQSSFGHGVLRELSAFESKISPVNLMLPLFVTNSSPDALEPINALPGVSRYGVNNVLPFLSQQVEKGLRSIIIFGVDVKNTKDKVGSSADNDMGPTIEAIKIIKAKYPQLWVAADVCICPFSDTGHCAIFEDGHMDNQKSIDRLAEIASNYALAGADCVAPSDMMDGRIGAIKSKLRELKLGSRVAVMSYSAKFCSGSCPYYGPFREAAGSAPKFGDRRNYQLPPGASNLAMRCNSRDVGEGADILMVKPAGAYLDIIYRTKQEHPNFPVAAYQVSGEYALLFHGAKAGAIDLKRGVLESLTACRRAGAELILSYFTPQVLQWLDDDEKAIRAAQAKETMKNTAYHHILIKKTSGWIDSKRYGRMPAWEGRAVALHISDHLPKYR</sequence>
<dbReference type="GO" id="GO:0005829">
    <property type="term" value="C:cytosol"/>
    <property type="evidence" value="ECO:0007669"/>
    <property type="project" value="TreeGrafter"/>
</dbReference>